<dbReference type="Proteomes" id="UP000824120">
    <property type="component" value="Chromosome 2"/>
</dbReference>
<organism evidence="1 2">
    <name type="scientific">Solanum commersonii</name>
    <name type="common">Commerson's wild potato</name>
    <name type="synonym">Commerson's nightshade</name>
    <dbReference type="NCBI Taxonomy" id="4109"/>
    <lineage>
        <taxon>Eukaryota</taxon>
        <taxon>Viridiplantae</taxon>
        <taxon>Streptophyta</taxon>
        <taxon>Embryophyta</taxon>
        <taxon>Tracheophyta</taxon>
        <taxon>Spermatophyta</taxon>
        <taxon>Magnoliopsida</taxon>
        <taxon>eudicotyledons</taxon>
        <taxon>Gunneridae</taxon>
        <taxon>Pentapetalae</taxon>
        <taxon>asterids</taxon>
        <taxon>lamiids</taxon>
        <taxon>Solanales</taxon>
        <taxon>Solanaceae</taxon>
        <taxon>Solanoideae</taxon>
        <taxon>Solaneae</taxon>
        <taxon>Solanum</taxon>
    </lineage>
</organism>
<evidence type="ECO:0000313" key="2">
    <source>
        <dbReference type="Proteomes" id="UP000824120"/>
    </source>
</evidence>
<name>A0A9J6A6D5_SOLCO</name>
<dbReference type="PANTHER" id="PTHR34269">
    <property type="entry name" value="TRANSCRIPTION FACTOR B3-DOMAIN FAMILY-RELATED"/>
    <property type="match status" value="1"/>
</dbReference>
<reference evidence="1 2" key="1">
    <citation type="submission" date="2020-09" db="EMBL/GenBank/DDBJ databases">
        <title>De no assembly of potato wild relative species, Solanum commersonii.</title>
        <authorList>
            <person name="Cho K."/>
        </authorList>
    </citation>
    <scope>NUCLEOTIDE SEQUENCE [LARGE SCALE GENOMIC DNA]</scope>
    <source>
        <strain evidence="1">LZ3.2</strain>
        <tissue evidence="1">Leaf</tissue>
    </source>
</reference>
<dbReference type="PANTHER" id="PTHR34269:SF16">
    <property type="entry name" value="TF-B3 DOMAIN-CONTAINING PROTEIN"/>
    <property type="match status" value="1"/>
</dbReference>
<comment type="caution">
    <text evidence="1">The sequence shown here is derived from an EMBL/GenBank/DDBJ whole genome shotgun (WGS) entry which is preliminary data.</text>
</comment>
<evidence type="ECO:0000313" key="1">
    <source>
        <dbReference type="EMBL" id="KAG5620105.1"/>
    </source>
</evidence>
<protein>
    <submittedName>
        <fullName evidence="1">Uncharacterized protein</fullName>
    </submittedName>
</protein>
<dbReference type="AlphaFoldDB" id="A0A9J6A6D5"/>
<sequence>MLWKKGNNKVESEFPLVKWLTKDFRGVRFNESDLKYIFENMDPLVAIVAEVEDEVRIPIWDQDTRVNHLLMLHKDIDGVFGFYDDWIQQVVIRRGFEGKELIGFYVNRLNLDLTFSVIETTTNLRESS</sequence>
<dbReference type="OrthoDB" id="1915967at2759"/>
<gene>
    <name evidence="1" type="ORF">H5410_005323</name>
</gene>
<proteinExistence type="predicted"/>
<dbReference type="EMBL" id="JACXVP010000002">
    <property type="protein sequence ID" value="KAG5620105.1"/>
    <property type="molecule type" value="Genomic_DNA"/>
</dbReference>
<dbReference type="InterPro" id="IPR051442">
    <property type="entry name" value="B3_domain"/>
</dbReference>
<keyword evidence="2" id="KW-1185">Reference proteome</keyword>
<accession>A0A9J6A6D5</accession>